<dbReference type="AlphaFoldDB" id="A0A1N7CS08"/>
<evidence type="ECO:0000313" key="3">
    <source>
        <dbReference type="Proteomes" id="UP000186218"/>
    </source>
</evidence>
<proteinExistence type="predicted"/>
<protein>
    <submittedName>
        <fullName evidence="2">Uncharacterized protein</fullName>
    </submittedName>
</protein>
<organism evidence="2 3">
    <name type="scientific">Williamsia sterculiae</name>
    <dbReference type="NCBI Taxonomy" id="1344003"/>
    <lineage>
        <taxon>Bacteria</taxon>
        <taxon>Bacillati</taxon>
        <taxon>Actinomycetota</taxon>
        <taxon>Actinomycetes</taxon>
        <taxon>Mycobacteriales</taxon>
        <taxon>Nocardiaceae</taxon>
        <taxon>Williamsia</taxon>
    </lineage>
</organism>
<evidence type="ECO:0000313" key="2">
    <source>
        <dbReference type="EMBL" id="SIR66448.1"/>
    </source>
</evidence>
<accession>A0A1N7CS08</accession>
<dbReference type="Proteomes" id="UP000186218">
    <property type="component" value="Unassembled WGS sequence"/>
</dbReference>
<feature type="region of interest" description="Disordered" evidence="1">
    <location>
        <begin position="137"/>
        <end position="160"/>
    </location>
</feature>
<dbReference type="STRING" id="1344003.SAMN05445060_0332"/>
<dbReference type="EMBL" id="FTNT01000001">
    <property type="protein sequence ID" value="SIR66448.1"/>
    <property type="molecule type" value="Genomic_DNA"/>
</dbReference>
<evidence type="ECO:0000256" key="1">
    <source>
        <dbReference type="SAM" id="MobiDB-lite"/>
    </source>
</evidence>
<gene>
    <name evidence="2" type="ORF">SAMN05445060_0332</name>
</gene>
<sequence length="209" mass="22181">MPICVPVVANPPRRRGCRSSGGLPTWDGHSHETSVQLGTYHVSNSDRGSAGCGGQNGGGSCGRLPPENCGKSDFPQCRSLPGHPSAAERQFCGRSDLPQLSRASTPVSQPIPTRAHVEAIYRPLDVIYGPADVNEGPLDVNKGPADVNEGPGRRIGHTRRSAASYLSPQPLRDQPCHLGDQVTVTVGVRIICPTTGLHHEQDTATTRTE</sequence>
<keyword evidence="3" id="KW-1185">Reference proteome</keyword>
<reference evidence="2 3" key="1">
    <citation type="submission" date="2017-01" db="EMBL/GenBank/DDBJ databases">
        <authorList>
            <person name="Mah S.A."/>
            <person name="Swanson W.J."/>
            <person name="Moy G.W."/>
            <person name="Vacquier V.D."/>
        </authorList>
    </citation>
    <scope>NUCLEOTIDE SEQUENCE [LARGE SCALE GENOMIC DNA]</scope>
    <source>
        <strain evidence="2 3">CPCC 203464</strain>
    </source>
</reference>
<name>A0A1N7CS08_9NOCA</name>